<dbReference type="AlphaFoldDB" id="A0A4S8P154"/>
<keyword evidence="2" id="KW-1185">Reference proteome</keyword>
<comment type="caution">
    <text evidence="1">The sequence shown here is derived from an EMBL/GenBank/DDBJ whole genome shotgun (WGS) entry which is preliminary data.</text>
</comment>
<organism evidence="1 2">
    <name type="scientific">Peteryoungia ipomoeae</name>
    <dbReference type="NCBI Taxonomy" id="1210932"/>
    <lineage>
        <taxon>Bacteria</taxon>
        <taxon>Pseudomonadati</taxon>
        <taxon>Pseudomonadota</taxon>
        <taxon>Alphaproteobacteria</taxon>
        <taxon>Hyphomicrobiales</taxon>
        <taxon>Rhizobiaceae</taxon>
        <taxon>Peteryoungia</taxon>
    </lineage>
</organism>
<protein>
    <submittedName>
        <fullName evidence="1">Uncharacterized protein</fullName>
    </submittedName>
</protein>
<dbReference type="EMBL" id="STGV01000003">
    <property type="protein sequence ID" value="THV23021.1"/>
    <property type="molecule type" value="Genomic_DNA"/>
</dbReference>
<evidence type="ECO:0000313" key="2">
    <source>
        <dbReference type="Proteomes" id="UP000308828"/>
    </source>
</evidence>
<dbReference type="RefSeq" id="WP_136598465.1">
    <property type="nucleotide sequence ID" value="NZ_STGV01000003.1"/>
</dbReference>
<sequence length="123" mass="13845">MRRMWPEELKPILEGAEEVMLEIPVSDRGGDHPAGATRRAALRLRLTEAEYQRIWPLADARYRLDGKYAGKAVTLIVNNPHYHAWHPADGGTEERLSGSGAPFTVKYIVVHLLMDDVREEAVA</sequence>
<evidence type="ECO:0000313" key="1">
    <source>
        <dbReference type="EMBL" id="THV23021.1"/>
    </source>
</evidence>
<dbReference type="OrthoDB" id="8290881at2"/>
<reference evidence="1 2" key="1">
    <citation type="submission" date="2019-04" db="EMBL/GenBank/DDBJ databases">
        <title>Genome sequence of strain shin9-1.</title>
        <authorList>
            <person name="Gao J."/>
            <person name="Sun J."/>
        </authorList>
    </citation>
    <scope>NUCLEOTIDE SEQUENCE [LARGE SCALE GENOMIC DNA]</scope>
    <source>
        <strain evidence="2">shin9-1</strain>
    </source>
</reference>
<gene>
    <name evidence="1" type="ORF">FAA97_10350</name>
</gene>
<accession>A0A4S8P154</accession>
<dbReference type="Proteomes" id="UP000308828">
    <property type="component" value="Unassembled WGS sequence"/>
</dbReference>
<name>A0A4S8P154_9HYPH</name>
<proteinExistence type="predicted"/>